<dbReference type="PANTHER" id="PTHR43463:SF1">
    <property type="entry name" value="NICOTINATE-NUCLEOTIDE--DIMETHYLBENZIMIDAZOLE PHOSPHORIBOSYLTRANSFERASE"/>
    <property type="match status" value="1"/>
</dbReference>
<evidence type="ECO:0000256" key="8">
    <source>
        <dbReference type="ARBA" id="ARBA00030686"/>
    </source>
</evidence>
<evidence type="ECO:0000256" key="5">
    <source>
        <dbReference type="ARBA" id="ARBA00022573"/>
    </source>
</evidence>
<dbReference type="NCBIfam" id="NF000996">
    <property type="entry name" value="PRK00105.1"/>
    <property type="match status" value="1"/>
</dbReference>
<dbReference type="InterPro" id="IPR017846">
    <property type="entry name" value="Nict_dMeBzImd_PRibTrfase_bact"/>
</dbReference>
<dbReference type="Pfam" id="PF02277">
    <property type="entry name" value="DBI_PRT"/>
    <property type="match status" value="1"/>
</dbReference>
<dbReference type="RefSeq" id="WP_014960935.1">
    <property type="nucleotide sequence ID" value="NZ_CP007243.1"/>
</dbReference>
<dbReference type="EC" id="2.4.2.21" evidence="3 10"/>
<reference evidence="12" key="1">
    <citation type="submission" date="2014-02" db="EMBL/GenBank/DDBJ databases">
        <title>Complete genome sequence and comparative genomic analysis of the nitrogen-fixing bacterium Leptospirillum ferriphilum YSK.</title>
        <authorList>
            <person name="Guo X."/>
            <person name="Yin H."/>
            <person name="Liang Y."/>
            <person name="Hu Q."/>
            <person name="Ma L."/>
            <person name="Xiao Y."/>
            <person name="Zhang X."/>
            <person name="Qiu G."/>
            <person name="Liu X."/>
        </authorList>
    </citation>
    <scope>NUCLEOTIDE SEQUENCE [LARGE SCALE GENOMIC DNA]</scope>
    <source>
        <strain evidence="12">YSK</strain>
    </source>
</reference>
<keyword evidence="7 10" id="KW-0808">Transferase</keyword>
<comment type="catalytic activity">
    <reaction evidence="9 10">
        <text>5,6-dimethylbenzimidazole + nicotinate beta-D-ribonucleotide = alpha-ribazole 5'-phosphate + nicotinate + H(+)</text>
        <dbReference type="Rhea" id="RHEA:11196"/>
        <dbReference type="ChEBI" id="CHEBI:15378"/>
        <dbReference type="ChEBI" id="CHEBI:15890"/>
        <dbReference type="ChEBI" id="CHEBI:32544"/>
        <dbReference type="ChEBI" id="CHEBI:57502"/>
        <dbReference type="ChEBI" id="CHEBI:57918"/>
        <dbReference type="EC" id="2.4.2.21"/>
    </reaction>
</comment>
<evidence type="ECO:0000256" key="2">
    <source>
        <dbReference type="ARBA" id="ARBA00007110"/>
    </source>
</evidence>
<dbReference type="InterPro" id="IPR023195">
    <property type="entry name" value="Nict_dMeBzImd_PRibTrfase_N"/>
</dbReference>
<keyword evidence="5 10" id="KW-0169">Cobalamin biosynthesis</keyword>
<evidence type="ECO:0000256" key="4">
    <source>
        <dbReference type="ARBA" id="ARBA00015486"/>
    </source>
</evidence>
<evidence type="ECO:0000256" key="3">
    <source>
        <dbReference type="ARBA" id="ARBA00011991"/>
    </source>
</evidence>
<dbReference type="EMBL" id="CP007243">
    <property type="protein sequence ID" value="AIA30456.1"/>
    <property type="molecule type" value="Genomic_DNA"/>
</dbReference>
<evidence type="ECO:0000313" key="11">
    <source>
        <dbReference type="EMBL" id="AIA30456.1"/>
    </source>
</evidence>
<gene>
    <name evidence="10" type="primary">cobT</name>
    <name evidence="11" type="ORF">Y981_05770</name>
</gene>
<feature type="active site" description="Proton acceptor" evidence="10">
    <location>
        <position position="330"/>
    </location>
</feature>
<name>A0A059XYS5_9BACT</name>
<dbReference type="HOGENOM" id="CLU_002982_0_0_0"/>
<comment type="similarity">
    <text evidence="2 10">Belongs to the CobT family.</text>
</comment>
<proteinExistence type="inferred from homology"/>
<dbReference type="InterPro" id="IPR036087">
    <property type="entry name" value="Nict_dMeBzImd_PRibTrfase_sf"/>
</dbReference>
<evidence type="ECO:0000256" key="9">
    <source>
        <dbReference type="ARBA" id="ARBA00047340"/>
    </source>
</evidence>
<dbReference type="Gene3D" id="3.40.50.10210">
    <property type="match status" value="1"/>
</dbReference>
<dbReference type="AlphaFoldDB" id="A0A059XYS5"/>
<organism evidence="11 12">
    <name type="scientific">Leptospirillum ferriphilum YSK</name>
    <dbReference type="NCBI Taxonomy" id="1441628"/>
    <lineage>
        <taxon>Bacteria</taxon>
        <taxon>Pseudomonadati</taxon>
        <taxon>Nitrospirota</taxon>
        <taxon>Nitrospiria</taxon>
        <taxon>Nitrospirales</taxon>
        <taxon>Nitrospiraceae</taxon>
        <taxon>Leptospirillum</taxon>
    </lineage>
</organism>
<evidence type="ECO:0000256" key="10">
    <source>
        <dbReference type="HAMAP-Rule" id="MF_00230"/>
    </source>
</evidence>
<dbReference type="CDD" id="cd02439">
    <property type="entry name" value="DMB-PRT_CobT"/>
    <property type="match status" value="1"/>
</dbReference>
<keyword evidence="6 10" id="KW-0328">Glycosyltransferase</keyword>
<dbReference type="UniPathway" id="UPA00061">
    <property type="reaction ID" value="UER00516"/>
</dbReference>
<dbReference type="Gene3D" id="1.10.1610.10">
    <property type="match status" value="1"/>
</dbReference>
<comment type="function">
    <text evidence="10">Catalyzes the synthesis of alpha-ribazole-5'-phosphate from nicotinate mononucleotide (NAMN) and 5,6-dimethylbenzimidazole (DMB).</text>
</comment>
<dbReference type="KEGG" id="lfp:Y981_05770"/>
<dbReference type="Proteomes" id="UP000027059">
    <property type="component" value="Chromosome"/>
</dbReference>
<dbReference type="SUPFAM" id="SSF52733">
    <property type="entry name" value="Nicotinate mononucleotide:5,6-dimethylbenzimidazole phosphoribosyltransferase (CobT)"/>
    <property type="match status" value="1"/>
</dbReference>
<sequence>MSHPAVRLTIEKWLEHVKNERSACHSLDGLLKEMKSHWDHLTKPAGSLGQMEALAVWFGLVHGTSRLPEPRTAVCVFAGDHGVTRAGVSAYPSAVTREMVRNFSEGGAAICVLTRQFGMGLSVVDVGVDGDLSGLSGIVHRKVASGTRNFLEEPAMTPDEGLKAMEAGRDMAHRLVDEGYRILVTGEMGIGNTTAASTLAAALLSLPAEAVTGRGTGVDDSVYRNKIRVVEEALLKYRSLLLTPLDWLWAVGGLEIAAMTGFMIGAAERRTPVVLDGLITASSALVACRLEKSLSAYLLAGHQSQEPGHRPILEEIGLSPLLKLDLRLGEGTGGALAANLVMAAVRLYQEMATFEGAKVSGPH</sequence>
<evidence type="ECO:0000256" key="1">
    <source>
        <dbReference type="ARBA" id="ARBA00005049"/>
    </source>
</evidence>
<dbReference type="GO" id="GO:0009236">
    <property type="term" value="P:cobalamin biosynthetic process"/>
    <property type="evidence" value="ECO:0007669"/>
    <property type="project" value="UniProtKB-UniRule"/>
</dbReference>
<keyword evidence="12" id="KW-1185">Reference proteome</keyword>
<protein>
    <recommendedName>
        <fullName evidence="4 10">Nicotinate-nucleotide--dimethylbenzimidazole phosphoribosyltransferase</fullName>
        <shortName evidence="10">NN:DBI PRT</shortName>
        <ecNumber evidence="3 10">2.4.2.21</ecNumber>
    </recommendedName>
    <alternativeName>
        <fullName evidence="8 10">N(1)-alpha-phosphoribosyltransferase</fullName>
    </alternativeName>
</protein>
<comment type="pathway">
    <text evidence="1 10">Nucleoside biosynthesis; alpha-ribazole biosynthesis; alpha-ribazole from 5,6-dimethylbenzimidazole: step 1/2.</text>
</comment>
<evidence type="ECO:0000256" key="7">
    <source>
        <dbReference type="ARBA" id="ARBA00022679"/>
    </source>
</evidence>
<dbReference type="InterPro" id="IPR003200">
    <property type="entry name" value="Nict_dMeBzImd_PRibTrfase"/>
</dbReference>
<evidence type="ECO:0000256" key="6">
    <source>
        <dbReference type="ARBA" id="ARBA00022676"/>
    </source>
</evidence>
<accession>A0A059XYS5</accession>
<dbReference type="GO" id="GO:0008939">
    <property type="term" value="F:nicotinate-nucleotide-dimethylbenzimidazole phosphoribosyltransferase activity"/>
    <property type="evidence" value="ECO:0007669"/>
    <property type="project" value="UniProtKB-UniRule"/>
</dbReference>
<dbReference type="PANTHER" id="PTHR43463">
    <property type="entry name" value="NICOTINATE-NUCLEOTIDE--DIMETHYLBENZIMIDAZOLE PHOSPHORIBOSYLTRANSFERASE"/>
    <property type="match status" value="1"/>
</dbReference>
<evidence type="ECO:0000313" key="12">
    <source>
        <dbReference type="Proteomes" id="UP000027059"/>
    </source>
</evidence>
<reference evidence="11 12" key="2">
    <citation type="journal article" date="2015" name="Biomed. Res. Int.">
        <title>Effects of Arsenite Resistance on the Growth and Functional Gene Expression of Leptospirillum ferriphilum and Acidithiobacillus thiooxidans in Pure Culture and Coculture.</title>
        <authorList>
            <person name="Jiang H."/>
            <person name="Liang Y."/>
            <person name="Yin H."/>
            <person name="Xiao Y."/>
            <person name="Guo X."/>
            <person name="Xu Y."/>
            <person name="Hu Q."/>
            <person name="Liu H."/>
            <person name="Liu X."/>
        </authorList>
    </citation>
    <scope>NUCLEOTIDE SEQUENCE [LARGE SCALE GENOMIC DNA]</scope>
    <source>
        <strain evidence="11 12">YSK</strain>
    </source>
</reference>
<dbReference type="HAMAP" id="MF_00230">
    <property type="entry name" value="CobT"/>
    <property type="match status" value="1"/>
</dbReference>
<dbReference type="NCBIfam" id="TIGR03160">
    <property type="entry name" value="cobT_DBIPRT"/>
    <property type="match status" value="1"/>
</dbReference>
<dbReference type="FunFam" id="3.40.50.10210:FF:000001">
    <property type="entry name" value="Nicotinate-nucleotide--dimethylbenzimidazole phosphoribosyltransferase"/>
    <property type="match status" value="1"/>
</dbReference>